<dbReference type="Gene3D" id="3.20.20.60">
    <property type="entry name" value="Phosphoenolpyruvate-binding domains"/>
    <property type="match status" value="1"/>
</dbReference>
<dbReference type="RefSeq" id="WP_053596873.1">
    <property type="nucleotide sequence ID" value="NZ_CP067341.1"/>
</dbReference>
<evidence type="ECO:0000313" key="1">
    <source>
        <dbReference type="EMBL" id="QQP14506.1"/>
    </source>
</evidence>
<organism evidence="1 2">
    <name type="scientific">Lysinibacillus agricola</name>
    <dbReference type="NCBI Taxonomy" id="2590012"/>
    <lineage>
        <taxon>Bacteria</taxon>
        <taxon>Bacillati</taxon>
        <taxon>Bacillota</taxon>
        <taxon>Bacilli</taxon>
        <taxon>Bacillales</taxon>
        <taxon>Bacillaceae</taxon>
        <taxon>Lysinibacillus</taxon>
    </lineage>
</organism>
<dbReference type="Proteomes" id="UP000596049">
    <property type="component" value="Chromosome"/>
</dbReference>
<keyword evidence="2" id="KW-1185">Reference proteome</keyword>
<proteinExistence type="predicted"/>
<dbReference type="SUPFAM" id="SSF51621">
    <property type="entry name" value="Phosphoenolpyruvate/pyruvate domain"/>
    <property type="match status" value="1"/>
</dbReference>
<dbReference type="InterPro" id="IPR015813">
    <property type="entry name" value="Pyrv/PenolPyrv_kinase-like_dom"/>
</dbReference>
<dbReference type="EMBL" id="CP067341">
    <property type="protein sequence ID" value="QQP14506.1"/>
    <property type="molecule type" value="Genomic_DNA"/>
</dbReference>
<evidence type="ECO:0000313" key="2">
    <source>
        <dbReference type="Proteomes" id="UP000596049"/>
    </source>
</evidence>
<evidence type="ECO:0008006" key="3">
    <source>
        <dbReference type="Google" id="ProtNLM"/>
    </source>
</evidence>
<dbReference type="InterPro" id="IPR040442">
    <property type="entry name" value="Pyrv_kinase-like_dom_sf"/>
</dbReference>
<accession>A0ABX7AX30</accession>
<name>A0ABX7AX30_9BACI</name>
<reference evidence="1 2" key="1">
    <citation type="submission" date="2020-01" db="EMBL/GenBank/DDBJ databases">
        <authorList>
            <person name="Liu G."/>
            <person name="Liu B."/>
        </authorList>
    </citation>
    <scope>NUCLEOTIDE SEQUENCE [LARGE SCALE GENOMIC DNA]</scope>
    <source>
        <strain evidence="1 2">FJAT-51161</strain>
    </source>
</reference>
<protein>
    <recommendedName>
        <fullName evidence="3">Phosphoenolpyruvate phosphomutase</fullName>
    </recommendedName>
</protein>
<sequence>MLRRIYEAAEADAILIHSKMKDINEIKKFAELFKGTVPIVIVPTTYPNVTVKNLEIMGVDMVI</sequence>
<gene>
    <name evidence="1" type="ORF">FJQ98_11115</name>
</gene>